<keyword evidence="9" id="KW-1185">Reference proteome</keyword>
<dbReference type="SMART" id="SM00320">
    <property type="entry name" value="WD40"/>
    <property type="match status" value="6"/>
</dbReference>
<dbReference type="PROSITE" id="PS00678">
    <property type="entry name" value="WD_REPEATS_1"/>
    <property type="match status" value="2"/>
</dbReference>
<evidence type="ECO:0000256" key="3">
    <source>
        <dbReference type="ARBA" id="ARBA00022737"/>
    </source>
</evidence>
<comment type="similarity">
    <text evidence="5">Belongs to the WD repeat cdt2 family.</text>
</comment>
<evidence type="ECO:0000256" key="7">
    <source>
        <dbReference type="SAM" id="MobiDB-lite"/>
    </source>
</evidence>
<dbReference type="PROSITE" id="PS50294">
    <property type="entry name" value="WD_REPEATS_REGION"/>
    <property type="match status" value="3"/>
</dbReference>
<dbReference type="GO" id="GO:0030674">
    <property type="term" value="F:protein-macromolecule adaptor activity"/>
    <property type="evidence" value="ECO:0007669"/>
    <property type="project" value="TreeGrafter"/>
</dbReference>
<keyword evidence="3" id="KW-0677">Repeat</keyword>
<comment type="caution">
    <text evidence="8">The sequence shown here is derived from an EMBL/GenBank/DDBJ whole genome shotgun (WGS) entry which is preliminary data.</text>
</comment>
<dbReference type="EMBL" id="JAKOGI010000630">
    <property type="protein sequence ID" value="KAJ8432151.1"/>
    <property type="molecule type" value="Genomic_DNA"/>
</dbReference>
<name>A0A9Q1Q8J3_9CARY</name>
<dbReference type="GO" id="GO:0043161">
    <property type="term" value="P:proteasome-mediated ubiquitin-dependent protein catabolic process"/>
    <property type="evidence" value="ECO:0007669"/>
    <property type="project" value="TreeGrafter"/>
</dbReference>
<dbReference type="AlphaFoldDB" id="A0A9Q1Q8J3"/>
<dbReference type="InterPro" id="IPR020472">
    <property type="entry name" value="WD40_PAC1"/>
</dbReference>
<dbReference type="InterPro" id="IPR036322">
    <property type="entry name" value="WD40_repeat_dom_sf"/>
</dbReference>
<dbReference type="Pfam" id="PF00400">
    <property type="entry name" value="WD40"/>
    <property type="match status" value="5"/>
</dbReference>
<feature type="repeat" description="WD" evidence="6">
    <location>
        <begin position="165"/>
        <end position="200"/>
    </location>
</feature>
<dbReference type="GO" id="GO:0005634">
    <property type="term" value="C:nucleus"/>
    <property type="evidence" value="ECO:0007669"/>
    <property type="project" value="TreeGrafter"/>
</dbReference>
<dbReference type="InterPro" id="IPR019775">
    <property type="entry name" value="WD40_repeat_CS"/>
</dbReference>
<sequence length="521" mass="57275">MEVCKSQSVLHDIKSRELHGFRGSKFQSLFFLGAGRKRPLFTYNGSKEDENDDPSSSSRAIATAHNGISSPPLAVSFAKTIKNAHILGVTDEEGYVSLIDTRAKLKPSATHEQNAEKAIVSSWVAHDNSVYEICWIKDDTHMLTASADHTIKVWDVQQKRCNAVLRGHTGSVKSVCCHPTNSDLIVSGSRDGSFALWDLRCNPGQGRQWITPIGQVNGAHITVKRKRFMKGKAASMTVTSVLYLKDELSIATAGAVNSFVKVWDSRSLRVPATQACPHHESTIEINGRSHGITSLSQDHNGVMLAASCTDNRIYLYNALQLEKGPISSFTGSQIGSFFVKAAISPDASHILSGSGDGNAYIWQVRHPHKDPIALTSHEKEVTAVNWCPNELGKIATASDDFTVRFWDIQTRYCPSPRSPFIRRKVIEVPTNGYEELSLGRTSPRSSSHEEVVEQDPSSAELMKTPEGSTAYQCHKNRLLLGVNLNEAFDKTPEAAVRSPSSVLTPPSSTKKRTIRDYFLVS</sequence>
<accession>A0A9Q1Q8J3</accession>
<evidence type="ECO:0000313" key="8">
    <source>
        <dbReference type="EMBL" id="KAJ8432151.1"/>
    </source>
</evidence>
<reference evidence="8" key="1">
    <citation type="submission" date="2022-04" db="EMBL/GenBank/DDBJ databases">
        <title>Carnegiea gigantea Genome sequencing and assembly v2.</title>
        <authorList>
            <person name="Copetti D."/>
            <person name="Sanderson M.J."/>
            <person name="Burquez A."/>
            <person name="Wojciechowski M.F."/>
        </authorList>
    </citation>
    <scope>NUCLEOTIDE SEQUENCE</scope>
    <source>
        <strain evidence="8">SGP5-SGP5p</strain>
        <tissue evidence="8">Aerial part</tissue>
    </source>
</reference>
<feature type="repeat" description="WD" evidence="6">
    <location>
        <begin position="123"/>
        <end position="164"/>
    </location>
</feature>
<dbReference type="Proteomes" id="UP001153076">
    <property type="component" value="Unassembled WGS sequence"/>
</dbReference>
<dbReference type="Gene3D" id="2.130.10.10">
    <property type="entry name" value="YVTN repeat-like/Quinoprotein amine dehydrogenase"/>
    <property type="match status" value="2"/>
</dbReference>
<dbReference type="InterPro" id="IPR051865">
    <property type="entry name" value="WD-repeat_CDT2_adapter"/>
</dbReference>
<evidence type="ECO:0000256" key="6">
    <source>
        <dbReference type="PROSITE-ProRule" id="PRU00221"/>
    </source>
</evidence>
<evidence type="ECO:0000256" key="5">
    <source>
        <dbReference type="ARBA" id="ARBA00038344"/>
    </source>
</evidence>
<evidence type="ECO:0008006" key="10">
    <source>
        <dbReference type="Google" id="ProtNLM"/>
    </source>
</evidence>
<dbReference type="PRINTS" id="PR00320">
    <property type="entry name" value="GPROTEINBRPT"/>
</dbReference>
<gene>
    <name evidence="8" type="ORF">Cgig2_006853</name>
</gene>
<keyword evidence="2 6" id="KW-0853">WD repeat</keyword>
<dbReference type="PANTHER" id="PTHR22852:SF0">
    <property type="entry name" value="DENTICLELESS PROTEIN HOMOLOG"/>
    <property type="match status" value="1"/>
</dbReference>
<evidence type="ECO:0000256" key="1">
    <source>
        <dbReference type="ARBA" id="ARBA00004906"/>
    </source>
</evidence>
<dbReference type="PROSITE" id="PS50082">
    <property type="entry name" value="WD_REPEATS_2"/>
    <property type="match status" value="4"/>
</dbReference>
<keyword evidence="4" id="KW-0833">Ubl conjugation pathway</keyword>
<dbReference type="OrthoDB" id="2096344at2759"/>
<dbReference type="SUPFAM" id="SSF50978">
    <property type="entry name" value="WD40 repeat-like"/>
    <property type="match status" value="1"/>
</dbReference>
<organism evidence="8 9">
    <name type="scientific">Carnegiea gigantea</name>
    <dbReference type="NCBI Taxonomy" id="171969"/>
    <lineage>
        <taxon>Eukaryota</taxon>
        <taxon>Viridiplantae</taxon>
        <taxon>Streptophyta</taxon>
        <taxon>Embryophyta</taxon>
        <taxon>Tracheophyta</taxon>
        <taxon>Spermatophyta</taxon>
        <taxon>Magnoliopsida</taxon>
        <taxon>eudicotyledons</taxon>
        <taxon>Gunneridae</taxon>
        <taxon>Pentapetalae</taxon>
        <taxon>Caryophyllales</taxon>
        <taxon>Cactineae</taxon>
        <taxon>Cactaceae</taxon>
        <taxon>Cactoideae</taxon>
        <taxon>Echinocereeae</taxon>
        <taxon>Carnegiea</taxon>
    </lineage>
</organism>
<feature type="repeat" description="WD" evidence="6">
    <location>
        <begin position="342"/>
        <end position="365"/>
    </location>
</feature>
<evidence type="ECO:0000256" key="2">
    <source>
        <dbReference type="ARBA" id="ARBA00022574"/>
    </source>
</evidence>
<feature type="region of interest" description="Disordered" evidence="7">
    <location>
        <begin position="435"/>
        <end position="467"/>
    </location>
</feature>
<comment type="pathway">
    <text evidence="1">Protein modification; protein ubiquitination.</text>
</comment>
<dbReference type="InterPro" id="IPR001680">
    <property type="entry name" value="WD40_rpt"/>
</dbReference>
<dbReference type="PANTHER" id="PTHR22852">
    <property type="entry name" value="LETHAL 2 DENTICLELESS PROTEIN RETINOIC ACID-REGULATED NUCLEAR MATRIX-ASSOCIATED PROTEIN"/>
    <property type="match status" value="1"/>
</dbReference>
<evidence type="ECO:0000256" key="4">
    <source>
        <dbReference type="ARBA" id="ARBA00022786"/>
    </source>
</evidence>
<dbReference type="InterPro" id="IPR015943">
    <property type="entry name" value="WD40/YVTN_repeat-like_dom_sf"/>
</dbReference>
<feature type="repeat" description="WD" evidence="6">
    <location>
        <begin position="374"/>
        <end position="410"/>
    </location>
</feature>
<protein>
    <recommendedName>
        <fullName evidence="10">Denticleless protein homolog</fullName>
    </recommendedName>
</protein>
<proteinExistence type="inferred from homology"/>
<evidence type="ECO:0000313" key="9">
    <source>
        <dbReference type="Proteomes" id="UP001153076"/>
    </source>
</evidence>